<evidence type="ECO:0000259" key="9">
    <source>
        <dbReference type="Pfam" id="PF24101"/>
    </source>
</evidence>
<feature type="compositionally biased region" description="Basic and acidic residues" evidence="6">
    <location>
        <begin position="1797"/>
        <end position="1825"/>
    </location>
</feature>
<organism evidence="10 11">
    <name type="scientific">Knipowitschia caucasica</name>
    <name type="common">Caucasian dwarf goby</name>
    <name type="synonym">Pomatoschistus caucasicus</name>
    <dbReference type="NCBI Taxonomy" id="637954"/>
    <lineage>
        <taxon>Eukaryota</taxon>
        <taxon>Metazoa</taxon>
        <taxon>Chordata</taxon>
        <taxon>Craniata</taxon>
        <taxon>Vertebrata</taxon>
        <taxon>Euteleostomi</taxon>
        <taxon>Actinopterygii</taxon>
        <taxon>Neopterygii</taxon>
        <taxon>Teleostei</taxon>
        <taxon>Neoteleostei</taxon>
        <taxon>Acanthomorphata</taxon>
        <taxon>Gobiaria</taxon>
        <taxon>Gobiiformes</taxon>
        <taxon>Gobioidei</taxon>
        <taxon>Gobiidae</taxon>
        <taxon>Gobiinae</taxon>
        <taxon>Knipowitschia</taxon>
    </lineage>
</organism>
<dbReference type="InterPro" id="IPR035625">
    <property type="entry name" value="Tfc3-like_eWH"/>
</dbReference>
<dbReference type="PANTHER" id="PTHR15180">
    <property type="entry name" value="GENERAL TRANSCRIPTION FACTOR 3C POLYPEPTIDE 1"/>
    <property type="match status" value="1"/>
</dbReference>
<feature type="region of interest" description="Disordered" evidence="6">
    <location>
        <begin position="488"/>
        <end position="537"/>
    </location>
</feature>
<feature type="compositionally biased region" description="Pro residues" evidence="6">
    <location>
        <begin position="522"/>
        <end position="532"/>
    </location>
</feature>
<keyword evidence="5" id="KW-0539">Nucleus</keyword>
<keyword evidence="3" id="KW-0238">DNA-binding</keyword>
<evidence type="ECO:0000259" key="8">
    <source>
        <dbReference type="Pfam" id="PF23704"/>
    </source>
</evidence>
<reference evidence="10 11" key="1">
    <citation type="submission" date="2024-04" db="EMBL/GenBank/DDBJ databases">
        <authorList>
            <person name="Waldvogel A.-M."/>
            <person name="Schoenle A."/>
        </authorList>
    </citation>
    <scope>NUCLEOTIDE SEQUENCE [LARGE SCALE GENOMIC DNA]</scope>
</reference>
<feature type="domain" description="GTF3C1 extended winged-helix" evidence="9">
    <location>
        <begin position="560"/>
        <end position="666"/>
    </location>
</feature>
<keyword evidence="2" id="KW-0597">Phosphoprotein</keyword>
<keyword evidence="11" id="KW-1185">Reference proteome</keyword>
<evidence type="ECO:0000256" key="1">
    <source>
        <dbReference type="ARBA" id="ARBA00004123"/>
    </source>
</evidence>
<dbReference type="Pfam" id="PF24101">
    <property type="entry name" value="WHD_GTF3C1"/>
    <property type="match status" value="1"/>
</dbReference>
<dbReference type="Pfam" id="PF23704">
    <property type="entry name" value="WHD_GTF3C1_N"/>
    <property type="match status" value="1"/>
</dbReference>
<feature type="domain" description="B-block binding subunit of TFIIIC" evidence="7">
    <location>
        <begin position="175"/>
        <end position="249"/>
    </location>
</feature>
<feature type="region of interest" description="Disordered" evidence="6">
    <location>
        <begin position="1782"/>
        <end position="1886"/>
    </location>
</feature>
<dbReference type="CDD" id="cd16169">
    <property type="entry name" value="Tau138_eWH"/>
    <property type="match status" value="1"/>
</dbReference>
<evidence type="ECO:0000259" key="7">
    <source>
        <dbReference type="Pfam" id="PF04182"/>
    </source>
</evidence>
<dbReference type="InterPro" id="IPR056467">
    <property type="entry name" value="eWH_GTF3C1"/>
</dbReference>
<keyword evidence="4" id="KW-0804">Transcription</keyword>
<feature type="region of interest" description="Disordered" evidence="6">
    <location>
        <begin position="1564"/>
        <end position="1585"/>
    </location>
</feature>
<evidence type="ECO:0000256" key="5">
    <source>
        <dbReference type="ARBA" id="ARBA00023242"/>
    </source>
</evidence>
<dbReference type="EMBL" id="OZ035825">
    <property type="protein sequence ID" value="CAL1600805.1"/>
    <property type="molecule type" value="Genomic_DNA"/>
</dbReference>
<dbReference type="GO" id="GO:0005634">
    <property type="term" value="C:nucleus"/>
    <property type="evidence" value="ECO:0007669"/>
    <property type="project" value="UniProtKB-SubCell"/>
</dbReference>
<dbReference type="Proteomes" id="UP001497482">
    <property type="component" value="Chromosome 3"/>
</dbReference>
<evidence type="ECO:0000256" key="6">
    <source>
        <dbReference type="SAM" id="MobiDB-lite"/>
    </source>
</evidence>
<feature type="compositionally biased region" description="Basic and acidic residues" evidence="6">
    <location>
        <begin position="787"/>
        <end position="806"/>
    </location>
</feature>
<evidence type="ECO:0000256" key="4">
    <source>
        <dbReference type="ARBA" id="ARBA00023163"/>
    </source>
</evidence>
<dbReference type="Pfam" id="PF04182">
    <property type="entry name" value="B-block_TFIIIC"/>
    <property type="match status" value="1"/>
</dbReference>
<dbReference type="GO" id="GO:0006384">
    <property type="term" value="P:transcription initiation at RNA polymerase III promoter"/>
    <property type="evidence" value="ECO:0007669"/>
    <property type="project" value="InterPro"/>
</dbReference>
<dbReference type="InterPro" id="IPR056428">
    <property type="entry name" value="WH_GTF3C1"/>
</dbReference>
<evidence type="ECO:0000256" key="2">
    <source>
        <dbReference type="ARBA" id="ARBA00022553"/>
    </source>
</evidence>
<feature type="domain" description="General transcription factor 3C polypeptide 1 winged-helix" evidence="8">
    <location>
        <begin position="1"/>
        <end position="67"/>
    </location>
</feature>
<feature type="compositionally biased region" description="Basic and acidic residues" evidence="6">
    <location>
        <begin position="1854"/>
        <end position="1882"/>
    </location>
</feature>
<name>A0AAV2LI09_KNICA</name>
<accession>A0AAV2LI09</accession>
<evidence type="ECO:0000256" key="3">
    <source>
        <dbReference type="ARBA" id="ARBA00023125"/>
    </source>
</evidence>
<evidence type="ECO:0000313" key="11">
    <source>
        <dbReference type="Proteomes" id="UP001497482"/>
    </source>
</evidence>
<feature type="region of interest" description="Disordered" evidence="6">
    <location>
        <begin position="666"/>
        <end position="717"/>
    </location>
</feature>
<dbReference type="GO" id="GO:0000127">
    <property type="term" value="C:transcription factor TFIIIC complex"/>
    <property type="evidence" value="ECO:0007669"/>
    <property type="project" value="InterPro"/>
</dbReference>
<dbReference type="InterPro" id="IPR044210">
    <property type="entry name" value="Tfc3-like"/>
</dbReference>
<dbReference type="InterPro" id="IPR007309">
    <property type="entry name" value="TFIIIC_Bblock-bd"/>
</dbReference>
<gene>
    <name evidence="10" type="ORF">KC01_LOCUS28880</name>
</gene>
<feature type="compositionally biased region" description="Basic residues" evidence="6">
    <location>
        <begin position="1151"/>
        <end position="1176"/>
    </location>
</feature>
<feature type="compositionally biased region" description="Acidic residues" evidence="6">
    <location>
        <begin position="1569"/>
        <end position="1579"/>
    </location>
</feature>
<feature type="compositionally biased region" description="Basic residues" evidence="6">
    <location>
        <begin position="491"/>
        <end position="500"/>
    </location>
</feature>
<feature type="compositionally biased region" description="Basic and acidic residues" evidence="6">
    <location>
        <begin position="1833"/>
        <end position="1845"/>
    </location>
</feature>
<proteinExistence type="predicted"/>
<comment type="subcellular location">
    <subcellularLocation>
        <location evidence="1">Nucleus</location>
    </subcellularLocation>
</comment>
<dbReference type="PANTHER" id="PTHR15180:SF1">
    <property type="entry name" value="GENERAL TRANSCRIPTION FACTOR 3C POLYPEPTIDE 1"/>
    <property type="match status" value="1"/>
</dbReference>
<evidence type="ECO:0000313" key="10">
    <source>
        <dbReference type="EMBL" id="CAL1600805.1"/>
    </source>
</evidence>
<feature type="region of interest" description="Disordered" evidence="6">
    <location>
        <begin position="764"/>
        <end position="837"/>
    </location>
</feature>
<dbReference type="GO" id="GO:0003677">
    <property type="term" value="F:DNA binding"/>
    <property type="evidence" value="ECO:0007669"/>
    <property type="project" value="UniProtKB-KW"/>
</dbReference>
<dbReference type="GO" id="GO:0042791">
    <property type="term" value="P:5S class rRNA transcription by RNA polymerase III"/>
    <property type="evidence" value="ECO:0007669"/>
    <property type="project" value="TreeGrafter"/>
</dbReference>
<sequence>MDALSALLDEVALEGLDGITLPSLWLRLESRRPKFPQKIDHYTKGFLWRALVHNPEICFYEQPQERQDVEVYDRFQSVDPDTGIEHFGPSFDNRKDVYPASFITDHPDGIQGSCGFFWQRRDVGKQIHSASNTPLLTLEQAWERFGRRLVLVASQKARFRVLIGTQSDPDLKLSDESYCLLERVGRSRWNGELQRDLSNSSFNIEPRKIFYLRKALVQHNLVTVQSHVCRLDSGTQQYSCLLLLRRFHSTRRSKYDMMMERVSNILEASPGQHCTQMALREHLHLNEGPFQRIFKYMRSAKLVELFTMPLEELDPESGPCVTKRGTKVQVSCIKLLKPYSRKKIPDDKEEEEEEGADLTPEGRILERDLLSQAYSMVVSSGTSGLTCVAMGVQMHVGKLERRMLCRQLEREGVVKGFMEDVGRQRTTKFLSHKCVEVNDSLQQFVKEHERNQLLCSSDSPMAPSTKTLSNIDMCRKSALWNTQQNLPAQKRTCKAKKGSKKSIAMQKGPAESTTAEKGDLPLPLPPPSPSPPEAAADTGHLNIVTDVQPPVPEPNSQRHKTCRLLRRKNLIVEAIQDLKIFDGLYPFQKIITAEEKNLGFSTKCCRKTVLRLVQALAREGLIKLYTTTVIQDGVTKKVDLYAHPSIQPSDEIVQRTIDQVRFKMSGCHSNVRPPEDGKCGEPSKGPEGAASTPLKDSKSHKKKPGPKHTAEKFNPTTVRGLSRTFGYQPKMHRMRVVHNFLWYLIYGHPLRHNPETQTFEKSVLAPPSTAAQEEGAQKKSQGVGKGPKGDEKEHKAAGEEPPRAEEPQGTEEPEQSRSTTERMLLSEDEEGTPPADFKVYSEEEPWKKYVPPVKLHKDYSSGWVMLGDLILCLPLSIYIQVIQVNYKVEGLEEYLNDPEKQHYLVRCLPARMKRQLLYKRRYIFSFHDNLKKLAYMGLIQFGPLEKFRDKDQTFIYLKRHATIVDTTSAEPHYWLVTENPERPFDRRSYTFNTSDDMENFWFDLMCVCLNTPLGVIRSKKGGDETEPSFVRDPSVFVGLSYLIKGSLEVVDDGVIPGDGKGAGGLCSEFFAHLKRNWLWTNHLLVDKQRRTGLEADDTKVRLNSLCRSSLQLVLQAERTALPSYLTSKKMLVEVQVVEEPSSRNKQVVGGKQKKRKRVKKEVVKPPRKKKERAKRSVAHDARDHEALKQMTRQRVYWSLQEDSLMMLCAAATHLLNTRLKRPFVPYCVVRDVLHSEFDKSRDKTSVAVGRRTRHILKNPQTLLNYRICLAEVGQDKSLLKLLEENLPKNPDNPAACAEAFSEYVRLLRQKFSSTEDPRDLQIPDSKEQLFAWFKISAIEGVGRLSDTDTLNCTEDIHAIVLHNLIQSTLAMTNSQMKSSRSFQTFHVYSCYSQELLCQVFVQCRKRGLVNRRRINCGIGPKKNRALPILPMSYQLSLSYYRCFSWRFPQVLCTDSFRFVRDLLSLPRGDHHPVTYFHQETENRAPDGELLERKPSIEDQSGTSEAEGILSEPDVSDMMHFSLELPGGACAAALSLLSLGLLSVHLSIPKQMVVVDSTLVDSDTVKSTLEDEEEEDDEAEETKKSEVKVQKASHTKYLMMKGYCAPGIVKLRNLNTNDNIVVESCVIKVQLRERPAHALFSMDSEPALDLSVCGPSLLPSGLSLCLPTPPVSLEECLSRLQEQGYSAEDLQACTVLWHALERAGERGLSLGEFPQRLEELKLARPPRTRTLHQYTQDLQQQGEVVLVGAQGARWVLRRHAQPWLITLHTAQWTKAMVEENSLSTRKYLPPNTRKRRRGAQEESSTKRMALDTCEQREGNAADDTSHEAMGNMGVEDRSLQAEEKQRPTSPQPVSSDHKGAEEGAARAEEDRGVPHEEEQRQKTDSPIACPGESVSFVVRPWRMVDGKLNRVVCKGMLEALLHHIMSVPGTTEEKLLQHYRAVLQPLVTLELLQALIELGCVTRKTVARRAKASLFSDSSPSALSSTPSPLGMCVYYEPTVSCVLRLSQVLPHERHWNSGVP</sequence>
<evidence type="ECO:0008006" key="12">
    <source>
        <dbReference type="Google" id="ProtNLM"/>
    </source>
</evidence>
<feature type="region of interest" description="Disordered" evidence="6">
    <location>
        <begin position="1142"/>
        <end position="1181"/>
    </location>
</feature>
<protein>
    <recommendedName>
        <fullName evidence="12">B-block binding subunit of TFIIIC domain-containing protein</fullName>
    </recommendedName>
</protein>